<dbReference type="AlphaFoldDB" id="A0A2J6WEN7"/>
<gene>
    <name evidence="1" type="ORF">C0189_02720</name>
</gene>
<sequence length="110" mass="12212">MAYNRGGQTANNVIARFKVDKTDIGSLNLGNIQPFERVSFAKIYNVSETLTKDKIDIEVFLTTNSIQTSTKNYTEKFILEVLQKGVVFGRLTGGSGVTDPTWYTVGLKEV</sequence>
<reference evidence="1 2" key="1">
    <citation type="submission" date="2018-01" db="EMBL/GenBank/DDBJ databases">
        <title>Metagenomic assembled genomes from two thermal pools in the Uzon Caldera, Kamchatka, Russia.</title>
        <authorList>
            <person name="Wilkins L."/>
            <person name="Ettinger C."/>
        </authorList>
    </citation>
    <scope>NUCLEOTIDE SEQUENCE [LARGE SCALE GENOMIC DNA]</scope>
    <source>
        <strain evidence="1">ZAV-07</strain>
    </source>
</reference>
<name>A0A2J6WEN7_9BACT</name>
<evidence type="ECO:0000313" key="2">
    <source>
        <dbReference type="Proteomes" id="UP000237040"/>
    </source>
</evidence>
<protein>
    <submittedName>
        <fullName evidence="1">Uncharacterized protein</fullName>
    </submittedName>
</protein>
<comment type="caution">
    <text evidence="1">The sequence shown here is derived from an EMBL/GenBank/DDBJ whole genome shotgun (WGS) entry which is preliminary data.</text>
</comment>
<proteinExistence type="predicted"/>
<dbReference type="Proteomes" id="UP000237040">
    <property type="component" value="Unassembled WGS sequence"/>
</dbReference>
<dbReference type="EMBL" id="PNIL01000040">
    <property type="protein sequence ID" value="PMP67637.1"/>
    <property type="molecule type" value="Genomic_DNA"/>
</dbReference>
<evidence type="ECO:0000313" key="1">
    <source>
        <dbReference type="EMBL" id="PMP67637.1"/>
    </source>
</evidence>
<organism evidence="1 2">
    <name type="scientific">Caldisericum exile</name>
    <dbReference type="NCBI Taxonomy" id="693075"/>
    <lineage>
        <taxon>Bacteria</taxon>
        <taxon>Pseudomonadati</taxon>
        <taxon>Caldisericota/Cryosericota group</taxon>
        <taxon>Caldisericota</taxon>
        <taxon>Caldisericia</taxon>
        <taxon>Caldisericales</taxon>
        <taxon>Caldisericaceae</taxon>
        <taxon>Caldisericum</taxon>
    </lineage>
</organism>
<accession>A0A2J6WEN7</accession>